<evidence type="ECO:0008006" key="4">
    <source>
        <dbReference type="Google" id="ProtNLM"/>
    </source>
</evidence>
<dbReference type="eggNOG" id="ENOG50334XP">
    <property type="taxonomic scope" value="Bacteria"/>
</dbReference>
<protein>
    <recommendedName>
        <fullName evidence="4">Exosortase-associated protein, TIGR04073 family</fullName>
    </recommendedName>
</protein>
<dbReference type="HOGENOM" id="CLU_147355_1_0_4"/>
<dbReference type="KEGG" id="neu:NE0007"/>
<keyword evidence="3" id="KW-1185">Reference proteome</keyword>
<evidence type="ECO:0000256" key="1">
    <source>
        <dbReference type="SAM" id="SignalP"/>
    </source>
</evidence>
<proteinExistence type="predicted"/>
<keyword evidence="1" id="KW-0732">Signal</keyword>
<dbReference type="EMBL" id="AL954747">
    <property type="protein sequence ID" value="CAD83918.1"/>
    <property type="molecule type" value="Genomic_DNA"/>
</dbReference>
<name>Q82Y78_NITEU</name>
<evidence type="ECO:0000313" key="3">
    <source>
        <dbReference type="Proteomes" id="UP000001416"/>
    </source>
</evidence>
<accession>Q82Y78</accession>
<evidence type="ECO:0000313" key="2">
    <source>
        <dbReference type="EMBL" id="CAD83918.1"/>
    </source>
</evidence>
<dbReference type="Proteomes" id="UP000001416">
    <property type="component" value="Chromosome"/>
</dbReference>
<dbReference type="STRING" id="228410.NE0007"/>
<dbReference type="InterPro" id="IPR023824">
    <property type="entry name" value="CHP04073_exosortase-affil"/>
</dbReference>
<feature type="signal peptide" evidence="1">
    <location>
        <begin position="1"/>
        <end position="23"/>
    </location>
</feature>
<dbReference type="AlphaFoldDB" id="Q82Y78"/>
<dbReference type="RefSeq" id="WP_011110659.1">
    <property type="nucleotide sequence ID" value="NC_004757.1"/>
</dbReference>
<dbReference type="GeneID" id="87103214"/>
<gene>
    <name evidence="2" type="ordered locus">NE0007</name>
</gene>
<feature type="chain" id="PRO_5004298988" description="Exosortase-associated protein, TIGR04073 family" evidence="1">
    <location>
        <begin position="24"/>
        <end position="119"/>
    </location>
</feature>
<sequence length="119" mass="13005">MKTSITQVVFLILFCVLPQTTMAQRNMPQSYPVAASEKLVNGIANAVTGVIELPKTVILTSRRDGPAYGLTVGLVTGIMHTIGRTVFGVLDAATFFIPTQPTVRPPYIWQDFDKETTYG</sequence>
<reference evidence="2 3" key="1">
    <citation type="journal article" date="2003" name="J. Bacteriol.">
        <title>Complete genome sequence of the ammonia-oxidizing bacterium and obligate chemolithoautotroph Nitrosomonas europaea.</title>
        <authorList>
            <person name="Chain P."/>
            <person name="Lamerdin J."/>
            <person name="Larimer F."/>
            <person name="Regala W."/>
            <person name="Land M."/>
            <person name="Hauser L."/>
            <person name="Hooper A."/>
            <person name="Klotz M."/>
            <person name="Norton J."/>
            <person name="Sayavedra-Soto L."/>
            <person name="Arciero D."/>
            <person name="Hommes N."/>
            <person name="Whittaker M."/>
            <person name="Arp D."/>
        </authorList>
    </citation>
    <scope>NUCLEOTIDE SEQUENCE [LARGE SCALE GENOMIC DNA]</scope>
    <source>
        <strain evidence="3">ATCC 19718 / CIP 103999 / KCTC 2705 / NBRC 14298</strain>
    </source>
</reference>
<organism evidence="2 3">
    <name type="scientific">Nitrosomonas europaea (strain ATCC 19718 / CIP 103999 / KCTC 2705 / NBRC 14298)</name>
    <dbReference type="NCBI Taxonomy" id="228410"/>
    <lineage>
        <taxon>Bacteria</taxon>
        <taxon>Pseudomonadati</taxon>
        <taxon>Pseudomonadota</taxon>
        <taxon>Betaproteobacteria</taxon>
        <taxon>Nitrosomonadales</taxon>
        <taxon>Nitrosomonadaceae</taxon>
        <taxon>Nitrosomonas</taxon>
    </lineage>
</organism>
<dbReference type="NCBIfam" id="TIGR04073">
    <property type="entry name" value="exo_TIGR04073"/>
    <property type="match status" value="1"/>
</dbReference>